<gene>
    <name evidence="1" type="ORF">H8E23_15605</name>
</gene>
<sequence length="90" mass="10094">MADTIHKCKTCGKKTEKMGHLCDPVKLKEAYVCEHCGGTSDDPRHICKPKLQQINFTCIACGRVAELPSQLCNPRDIVLMEKQEPPTRII</sequence>
<accession>A0A8J6TI73</accession>
<organism evidence="1 2">
    <name type="scientific">Candidatus Desulfatibia profunda</name>
    <dbReference type="NCBI Taxonomy" id="2841695"/>
    <lineage>
        <taxon>Bacteria</taxon>
        <taxon>Pseudomonadati</taxon>
        <taxon>Thermodesulfobacteriota</taxon>
        <taxon>Desulfobacteria</taxon>
        <taxon>Desulfobacterales</taxon>
        <taxon>Desulfobacterales incertae sedis</taxon>
        <taxon>Candidatus Desulfatibia</taxon>
    </lineage>
</organism>
<protein>
    <submittedName>
        <fullName evidence="1">Uncharacterized protein</fullName>
    </submittedName>
</protein>
<evidence type="ECO:0000313" key="2">
    <source>
        <dbReference type="Proteomes" id="UP000603434"/>
    </source>
</evidence>
<name>A0A8J6TI73_9BACT</name>
<dbReference type="Proteomes" id="UP000603434">
    <property type="component" value="Unassembled WGS sequence"/>
</dbReference>
<proteinExistence type="predicted"/>
<comment type="caution">
    <text evidence="1">The sequence shown here is derived from an EMBL/GenBank/DDBJ whole genome shotgun (WGS) entry which is preliminary data.</text>
</comment>
<reference evidence="1 2" key="1">
    <citation type="submission" date="2020-08" db="EMBL/GenBank/DDBJ databases">
        <title>Bridging the membrane lipid divide: bacteria of the FCB group superphylum have the potential to synthesize archaeal ether lipids.</title>
        <authorList>
            <person name="Villanueva L."/>
            <person name="Von Meijenfeldt F.A.B."/>
            <person name="Westbye A.B."/>
            <person name="Yadav S."/>
            <person name="Hopmans E.C."/>
            <person name="Dutilh B.E."/>
            <person name="Sinninghe Damste J.S."/>
        </authorList>
    </citation>
    <scope>NUCLEOTIDE SEQUENCE [LARGE SCALE GENOMIC DNA]</scope>
    <source>
        <strain evidence="1">NIOZ-UU30</strain>
    </source>
</reference>
<dbReference type="EMBL" id="JACNJH010000221">
    <property type="protein sequence ID" value="MBC8362810.1"/>
    <property type="molecule type" value="Genomic_DNA"/>
</dbReference>
<evidence type="ECO:0000313" key="1">
    <source>
        <dbReference type="EMBL" id="MBC8362810.1"/>
    </source>
</evidence>
<dbReference type="AlphaFoldDB" id="A0A8J6TI73"/>